<dbReference type="Proteomes" id="UP000324800">
    <property type="component" value="Unassembled WGS sequence"/>
</dbReference>
<dbReference type="AlphaFoldDB" id="A0A5J4TU36"/>
<dbReference type="EMBL" id="SNRW01024722">
    <property type="protein sequence ID" value="KAA6362046.1"/>
    <property type="molecule type" value="Genomic_DNA"/>
</dbReference>
<sequence length="468" mass="52178">DALDRRWRDEHVWPTTEPIEQSSIEQTSAYADVSKSLSAAEGAALGALKSVNRRESPTKHITDTYLMILSAGHRFRVIRESANLYGWKRSHVLSGGNQAISRQTQEALEREAKLYSQNRSNRNYDYKSNDKRVLQLAANNAQTGNDGSEKKVEVTNTSICGRHTVTELGLVDVETRDSGNQELLNESGMANSRGQESNGTKLGVRVSGLALENRGNDILVNSGQEKMHAQGVKINDEQGQEQRKDPSKKTSKFNWRNPIYRSIVETRASAHKVIGSSEKQDCKPERLEQPSSIDTVADEGLKLVMGNNSNGCLQGRLGSNAKDSIIREENSMGTLENSQANIIQSERVTSNSSHNEMIFEDFVKRTAGRHQSADRQHSSYVQLEQRQSSSPSNRFSEQHSTLSGITEMESRGPTHTRSNEQGTRQLVQTGPIRGLCNQQRYSSYSTDEIESGNNDGRIRHAYQQIAQK</sequence>
<organism evidence="2 3">
    <name type="scientific">Streblomastix strix</name>
    <dbReference type="NCBI Taxonomy" id="222440"/>
    <lineage>
        <taxon>Eukaryota</taxon>
        <taxon>Metamonada</taxon>
        <taxon>Preaxostyla</taxon>
        <taxon>Oxymonadida</taxon>
        <taxon>Streblomastigidae</taxon>
        <taxon>Streblomastix</taxon>
    </lineage>
</organism>
<feature type="region of interest" description="Disordered" evidence="1">
    <location>
        <begin position="234"/>
        <end position="253"/>
    </location>
</feature>
<evidence type="ECO:0000256" key="1">
    <source>
        <dbReference type="SAM" id="MobiDB-lite"/>
    </source>
</evidence>
<name>A0A5J4TU36_9EUKA</name>
<feature type="non-terminal residue" evidence="2">
    <location>
        <position position="1"/>
    </location>
</feature>
<feature type="compositionally biased region" description="Basic and acidic residues" evidence="1">
    <location>
        <begin position="234"/>
        <end position="248"/>
    </location>
</feature>
<feature type="compositionally biased region" description="Polar residues" evidence="1">
    <location>
        <begin position="413"/>
        <end position="428"/>
    </location>
</feature>
<gene>
    <name evidence="2" type="ORF">EZS28_042427</name>
</gene>
<evidence type="ECO:0000313" key="2">
    <source>
        <dbReference type="EMBL" id="KAA6362046.1"/>
    </source>
</evidence>
<protein>
    <submittedName>
        <fullName evidence="2">Uncharacterized protein</fullName>
    </submittedName>
</protein>
<evidence type="ECO:0000313" key="3">
    <source>
        <dbReference type="Proteomes" id="UP000324800"/>
    </source>
</evidence>
<reference evidence="2 3" key="1">
    <citation type="submission" date="2019-03" db="EMBL/GenBank/DDBJ databases">
        <title>Single cell metagenomics reveals metabolic interactions within the superorganism composed of flagellate Streblomastix strix and complex community of Bacteroidetes bacteria on its surface.</title>
        <authorList>
            <person name="Treitli S.C."/>
            <person name="Kolisko M."/>
            <person name="Husnik F."/>
            <person name="Keeling P."/>
            <person name="Hampl V."/>
        </authorList>
    </citation>
    <scope>NUCLEOTIDE SEQUENCE [LARGE SCALE GENOMIC DNA]</scope>
    <source>
        <strain evidence="2">ST1C</strain>
    </source>
</reference>
<accession>A0A5J4TU36</accession>
<proteinExistence type="predicted"/>
<feature type="region of interest" description="Disordered" evidence="1">
    <location>
        <begin position="367"/>
        <end position="434"/>
    </location>
</feature>
<feature type="compositionally biased region" description="Polar residues" evidence="1">
    <location>
        <begin position="378"/>
        <end position="404"/>
    </location>
</feature>
<comment type="caution">
    <text evidence="2">The sequence shown here is derived from an EMBL/GenBank/DDBJ whole genome shotgun (WGS) entry which is preliminary data.</text>
</comment>
<feature type="non-terminal residue" evidence="2">
    <location>
        <position position="468"/>
    </location>
</feature>